<accession>A0A0F9M1I0</accession>
<protein>
    <submittedName>
        <fullName evidence="1">Uncharacterized protein</fullName>
    </submittedName>
</protein>
<reference evidence="1" key="1">
    <citation type="journal article" date="2015" name="Nature">
        <title>Complex archaea that bridge the gap between prokaryotes and eukaryotes.</title>
        <authorList>
            <person name="Spang A."/>
            <person name="Saw J.H."/>
            <person name="Jorgensen S.L."/>
            <person name="Zaremba-Niedzwiedzka K."/>
            <person name="Martijn J."/>
            <person name="Lind A.E."/>
            <person name="van Eijk R."/>
            <person name="Schleper C."/>
            <person name="Guy L."/>
            <person name="Ettema T.J."/>
        </authorList>
    </citation>
    <scope>NUCLEOTIDE SEQUENCE</scope>
</reference>
<sequence>MPEQIYTEGKIISNSWGYEQTNIDFYKIIKRKGEFVTLQPLKSIEKSNGALTMTGTCIPGEPDPKGKTIRRKVHYRDGRESGLAIQSHGWASLWGGEPEHFSSYG</sequence>
<name>A0A0F9M1I0_9ZZZZ</name>
<gene>
    <name evidence="1" type="ORF">LCGC14_1146920</name>
</gene>
<comment type="caution">
    <text evidence="1">The sequence shown here is derived from an EMBL/GenBank/DDBJ whole genome shotgun (WGS) entry which is preliminary data.</text>
</comment>
<dbReference type="AlphaFoldDB" id="A0A0F9M1I0"/>
<proteinExistence type="predicted"/>
<dbReference type="EMBL" id="LAZR01005486">
    <property type="protein sequence ID" value="KKM99528.1"/>
    <property type="molecule type" value="Genomic_DNA"/>
</dbReference>
<evidence type="ECO:0000313" key="1">
    <source>
        <dbReference type="EMBL" id="KKM99528.1"/>
    </source>
</evidence>
<organism evidence="1">
    <name type="scientific">marine sediment metagenome</name>
    <dbReference type="NCBI Taxonomy" id="412755"/>
    <lineage>
        <taxon>unclassified sequences</taxon>
        <taxon>metagenomes</taxon>
        <taxon>ecological metagenomes</taxon>
    </lineage>
</organism>